<dbReference type="InterPro" id="IPR018392">
    <property type="entry name" value="LysM"/>
</dbReference>
<dbReference type="Gene3D" id="3.10.350.10">
    <property type="entry name" value="LysM domain"/>
    <property type="match status" value="1"/>
</dbReference>
<evidence type="ECO:0000259" key="1">
    <source>
        <dbReference type="PROSITE" id="PS51782"/>
    </source>
</evidence>
<dbReference type="AlphaFoldDB" id="A0A4U5JS20"/>
<gene>
    <name evidence="2" type="ORF">FCE95_11980</name>
</gene>
<dbReference type="Proteomes" id="UP000308707">
    <property type="component" value="Unassembled WGS sequence"/>
</dbReference>
<sequence>MSYPDGVKPPVNVPPPQPQETVHEVEANETLTEIGQPYGLDARQIAERNKLDKPDQISPGDTLILPTIKQHPEPTVPATPEQAKVDTALKDHLLAQDNLAAMQATSGQNGNASWPADQIAAQQQLVASTGDKVETAVGDAIRAGLQADGKPIDAANIQQYGDALAQRYANDPAAQAAVKAAVAETQTDQEVKTALADASAKPDARGVIESLNGSLSKLSPEAQTKLLDSAEFANLIDTRVAPEFIAPIKDGVPESSYNGAAEALDSLTRLEKISAGADPRITQALAEREIAALEKAGYKDDGYGQGHIGIEGTNALVRLAGSLDSSSERGSLLIDRMAELKLDTTQIHMAVAQGASPDLPLAIAARIGGPDSQNRVLQSTLEGVRMYANGLKGDVDKLAKETEELNWLINNAGASMTPQQLDQAIKQYIADKGPDWEKKVQGMEDKIAADGLKLLDQFDTLRLSGRMDAANGTIDKILGDQSSRYAVSLALNKHPEYVDTQAGKRLMQNLAYGAKGGEQFLKLGKEFANAYVRNNVLSAAQGYDVRNPASIAKAEAAIERLKDPTFARLIGIDLEGGKFKTYTDLVDNLKKTLPAAGDTTQDIVQKLKLHADAMNNLNDRLTHEGAKPAFDKNQPAGQILRTVGLGFATVGFLNTLGKANDGQFSVTDRNDLNAIVSAAGLGQKGAELALGMGLVAENSTLGHFGAGNRAYDGSALDQGRLTRADRVFGLLSAGFDAWAAVDSFRGANGAAADPIKGGLYATSAAGGTLAALSGTSFAASLGIGAWAGPVGIGLVAVATLGLTVKDRVDHSNLHMNDTSAKFLQNANLDPDTAKALVDQSGEGWSPVTLLAQYAQNKGYDLSNPAQQAQFAKWLNDMPLDQLEHVRDWAHHTLDEFDGDVTKLGTDTRVVESTGTVNTTTGPVTVMDMPRTVGQIDALIAKYGATPLPTA</sequence>
<dbReference type="OrthoDB" id="361944at2"/>
<name>A0A4U5JS20_9GAMM</name>
<dbReference type="SUPFAM" id="SSF54106">
    <property type="entry name" value="LysM domain"/>
    <property type="match status" value="1"/>
</dbReference>
<feature type="domain" description="LysM" evidence="1">
    <location>
        <begin position="21"/>
        <end position="65"/>
    </location>
</feature>
<reference evidence="2 3" key="1">
    <citation type="submission" date="2019-04" db="EMBL/GenBank/DDBJ databases">
        <title>Reference strain of H23.</title>
        <authorList>
            <person name="Luo X."/>
        </authorList>
    </citation>
    <scope>NUCLEOTIDE SEQUENCE [LARGE SCALE GENOMIC DNA]</scope>
    <source>
        <strain evidence="2 3">H23</strain>
    </source>
</reference>
<dbReference type="RefSeq" id="WP_137267238.1">
    <property type="nucleotide sequence ID" value="NZ_SZUA01000002.1"/>
</dbReference>
<dbReference type="Pfam" id="PF01476">
    <property type="entry name" value="LysM"/>
    <property type="match status" value="1"/>
</dbReference>
<protein>
    <submittedName>
        <fullName evidence="2">LysM peptidoglycan-binding domain-containing protein</fullName>
    </submittedName>
</protein>
<dbReference type="EMBL" id="SZUA01000002">
    <property type="protein sequence ID" value="TKR30807.1"/>
    <property type="molecule type" value="Genomic_DNA"/>
</dbReference>
<keyword evidence="3" id="KW-1185">Reference proteome</keyword>
<dbReference type="SMART" id="SM00257">
    <property type="entry name" value="LysM"/>
    <property type="match status" value="1"/>
</dbReference>
<dbReference type="PROSITE" id="PS51782">
    <property type="entry name" value="LYSM"/>
    <property type="match status" value="1"/>
</dbReference>
<proteinExistence type="predicted"/>
<evidence type="ECO:0000313" key="3">
    <source>
        <dbReference type="Proteomes" id="UP000308707"/>
    </source>
</evidence>
<evidence type="ECO:0000313" key="2">
    <source>
        <dbReference type="EMBL" id="TKR30807.1"/>
    </source>
</evidence>
<comment type="caution">
    <text evidence="2">The sequence shown here is derived from an EMBL/GenBank/DDBJ whole genome shotgun (WGS) entry which is preliminary data.</text>
</comment>
<organism evidence="2 3">
    <name type="scientific">Luteimonas gilva</name>
    <dbReference type="NCBI Taxonomy" id="2572684"/>
    <lineage>
        <taxon>Bacteria</taxon>
        <taxon>Pseudomonadati</taxon>
        <taxon>Pseudomonadota</taxon>
        <taxon>Gammaproteobacteria</taxon>
        <taxon>Lysobacterales</taxon>
        <taxon>Lysobacteraceae</taxon>
        <taxon>Luteimonas</taxon>
    </lineage>
</organism>
<accession>A0A4U5JS20</accession>
<dbReference type="InterPro" id="IPR036779">
    <property type="entry name" value="LysM_dom_sf"/>
</dbReference>